<dbReference type="NCBIfam" id="TIGR01490">
    <property type="entry name" value="HAD-SF-IB-hyp1"/>
    <property type="match status" value="1"/>
</dbReference>
<comment type="caution">
    <text evidence="1">The sequence shown here is derived from an EMBL/GenBank/DDBJ whole genome shotgun (WGS) entry which is preliminary data.</text>
</comment>
<dbReference type="CDD" id="cd02612">
    <property type="entry name" value="HAD_PGPPase"/>
    <property type="match status" value="1"/>
</dbReference>
<keyword evidence="2" id="KW-1185">Reference proteome</keyword>
<dbReference type="Gene3D" id="3.40.50.1000">
    <property type="entry name" value="HAD superfamily/HAD-like"/>
    <property type="match status" value="1"/>
</dbReference>
<dbReference type="Proteomes" id="UP001459204">
    <property type="component" value="Unassembled WGS sequence"/>
</dbReference>
<sequence>MNLALFDFDGTITTREMFPDFMRFAVAPRRLAVGKLLLAPLVAGYRMGWVDGNLTRASVVQVGLRGVDAARLRERGEAFARDVLPGALRPEAMARIDWHRAQGDRIVVVSGGLDVYLAPWCRRQGLELLCSVLAMRGGRMAGYAGAQCVGDEKVRRIRSLCDPSAYRAVYAYGDTHEDNAMLAMADRRFYRWKEVA</sequence>
<dbReference type="InterPro" id="IPR006385">
    <property type="entry name" value="HAD_hydro_SerB1"/>
</dbReference>
<proteinExistence type="predicted"/>
<reference evidence="1 2" key="1">
    <citation type="submission" date="2024-04" db="EMBL/GenBank/DDBJ databases">
        <title>Draft genome sequence of Pseudoxanthomonas putridarboris WD12.</title>
        <authorList>
            <person name="Oh J."/>
        </authorList>
    </citation>
    <scope>NUCLEOTIDE SEQUENCE [LARGE SCALE GENOMIC DNA]</scope>
    <source>
        <strain evidence="1 2">WD12</strain>
    </source>
</reference>
<evidence type="ECO:0000313" key="1">
    <source>
        <dbReference type="EMBL" id="MEL1265786.1"/>
    </source>
</evidence>
<name>A0ABU9J5Y3_9GAMM</name>
<accession>A0ABU9J5Y3</accession>
<dbReference type="GO" id="GO:0016787">
    <property type="term" value="F:hydrolase activity"/>
    <property type="evidence" value="ECO:0007669"/>
    <property type="project" value="UniProtKB-KW"/>
</dbReference>
<dbReference type="InterPro" id="IPR023214">
    <property type="entry name" value="HAD_sf"/>
</dbReference>
<dbReference type="RefSeq" id="WP_341726958.1">
    <property type="nucleotide sequence ID" value="NZ_JBBWWT010000008.1"/>
</dbReference>
<dbReference type="NCBIfam" id="TIGR01488">
    <property type="entry name" value="HAD-SF-IB"/>
    <property type="match status" value="1"/>
</dbReference>
<gene>
    <name evidence="1" type="ORF">AAD027_15630</name>
</gene>
<dbReference type="Gene3D" id="1.20.1440.100">
    <property type="entry name" value="SG protein - dephosphorylation function"/>
    <property type="match status" value="1"/>
</dbReference>
<organism evidence="1 2">
    <name type="scientific">Pseudoxanthomonas putridarboris</name>
    <dbReference type="NCBI Taxonomy" id="752605"/>
    <lineage>
        <taxon>Bacteria</taxon>
        <taxon>Pseudomonadati</taxon>
        <taxon>Pseudomonadota</taxon>
        <taxon>Gammaproteobacteria</taxon>
        <taxon>Lysobacterales</taxon>
        <taxon>Lysobacteraceae</taxon>
        <taxon>Pseudoxanthomonas</taxon>
    </lineage>
</organism>
<dbReference type="PANTHER" id="PTHR43344">
    <property type="entry name" value="PHOSPHOSERINE PHOSPHATASE"/>
    <property type="match status" value="1"/>
</dbReference>
<protein>
    <submittedName>
        <fullName evidence="1">HAD family hydrolase</fullName>
        <ecNumber evidence="1">3.1.3.-</ecNumber>
    </submittedName>
</protein>
<dbReference type="InterPro" id="IPR036412">
    <property type="entry name" value="HAD-like_sf"/>
</dbReference>
<dbReference type="EC" id="3.1.3.-" evidence="1"/>
<dbReference type="InterPro" id="IPR050582">
    <property type="entry name" value="HAD-like_SerB"/>
</dbReference>
<evidence type="ECO:0000313" key="2">
    <source>
        <dbReference type="Proteomes" id="UP001459204"/>
    </source>
</evidence>
<dbReference type="PANTHER" id="PTHR43344:SF14">
    <property type="entry name" value="HAD-IB FAMILY HYDROLASE"/>
    <property type="match status" value="1"/>
</dbReference>
<dbReference type="Pfam" id="PF12710">
    <property type="entry name" value="HAD"/>
    <property type="match status" value="1"/>
</dbReference>
<keyword evidence="1" id="KW-0378">Hydrolase</keyword>
<dbReference type="EMBL" id="JBBWWT010000008">
    <property type="protein sequence ID" value="MEL1265786.1"/>
    <property type="molecule type" value="Genomic_DNA"/>
</dbReference>
<dbReference type="SUPFAM" id="SSF56784">
    <property type="entry name" value="HAD-like"/>
    <property type="match status" value="1"/>
</dbReference>